<dbReference type="AlphaFoldDB" id="A0A9J5XZZ2"/>
<accession>A0A9J5XZZ2</accession>
<organism evidence="1 2">
    <name type="scientific">Solanum commersonii</name>
    <name type="common">Commerson's wild potato</name>
    <name type="synonym">Commerson's nightshade</name>
    <dbReference type="NCBI Taxonomy" id="4109"/>
    <lineage>
        <taxon>Eukaryota</taxon>
        <taxon>Viridiplantae</taxon>
        <taxon>Streptophyta</taxon>
        <taxon>Embryophyta</taxon>
        <taxon>Tracheophyta</taxon>
        <taxon>Spermatophyta</taxon>
        <taxon>Magnoliopsida</taxon>
        <taxon>eudicotyledons</taxon>
        <taxon>Gunneridae</taxon>
        <taxon>Pentapetalae</taxon>
        <taxon>asterids</taxon>
        <taxon>lamiids</taxon>
        <taxon>Solanales</taxon>
        <taxon>Solanaceae</taxon>
        <taxon>Solanoideae</taxon>
        <taxon>Solaneae</taxon>
        <taxon>Solanum</taxon>
    </lineage>
</organism>
<proteinExistence type="predicted"/>
<dbReference type="EMBL" id="JACXVP010000008">
    <property type="protein sequence ID" value="KAG5592406.1"/>
    <property type="molecule type" value="Genomic_DNA"/>
</dbReference>
<dbReference type="Proteomes" id="UP000824120">
    <property type="component" value="Chromosome 8"/>
</dbReference>
<sequence length="88" mass="9895">MPMSKSLTAVVLRLTFGIGLNLSRRKDTGSSHFCEMVLHGRPKTEMGWLLAQKYRIPEHAALSSSPLFVVEFSRNYNADHSFRGDIGE</sequence>
<evidence type="ECO:0000313" key="1">
    <source>
        <dbReference type="EMBL" id="KAG5592406.1"/>
    </source>
</evidence>
<comment type="caution">
    <text evidence="1">The sequence shown here is derived from an EMBL/GenBank/DDBJ whole genome shotgun (WGS) entry which is preliminary data.</text>
</comment>
<protein>
    <submittedName>
        <fullName evidence="1">Uncharacterized protein</fullName>
    </submittedName>
</protein>
<keyword evidence="2" id="KW-1185">Reference proteome</keyword>
<reference evidence="1 2" key="1">
    <citation type="submission" date="2020-09" db="EMBL/GenBank/DDBJ databases">
        <title>De no assembly of potato wild relative species, Solanum commersonii.</title>
        <authorList>
            <person name="Cho K."/>
        </authorList>
    </citation>
    <scope>NUCLEOTIDE SEQUENCE [LARGE SCALE GENOMIC DNA]</scope>
    <source>
        <strain evidence="1">LZ3.2</strain>
        <tissue evidence="1">Leaf</tissue>
    </source>
</reference>
<name>A0A9J5XZZ2_SOLCO</name>
<evidence type="ECO:0000313" key="2">
    <source>
        <dbReference type="Proteomes" id="UP000824120"/>
    </source>
</evidence>
<gene>
    <name evidence="1" type="ORF">H5410_042920</name>
</gene>